<sequence>MLDIGKHYNEEVYQELSQAGSLKAFKQQYETKLKQQQKKIDRLEKDLLKFKETSDYISSSSYDLPPGGQEEAHGEDTSFGGIFKKARSALLLILLPQHSMATLLEESDTAPTQQIVKLINQSKPRHFITTVRGDRVERYPEERAPAHINFVYFQAPIRGTQESLDWLYHPDSGKFISPKGQVIEPWNQPKEIRDLRQQGYGLVTLHWLLESSFLRITPTSNGELTLYLSGRLRGGMMQGAQRALPIVEKGVDKLNRVVAPLIIGGLGALGIKGTQEALNQRRAKNAPPLDLMEHLERQQARQRQETRPQPHTMERQIPKPRSKPMSRQTPVPKTKPTHGRKPQTVQSKGHGHSGQNIYRPSIPKESVCKKKPIGIKVEPIFMHPPAFPSNFALSQVDSLIDQHVARQIREIYASWDIQDQVQKQLNQRAQTLEKKRVNTLQKLNLHTKNIPKEIQKLLKDLPLAEGLLKVHDDILAHPNALMTNFSKNTAPWANTPKQEAKLQTMMTWPGGKLKGIWLWGGKNFNWGKKESHPCNKRLTKQEKQYFFKYWNGDKKKHLGLLNGDDLLSLVKMERIGGKKSNTFAFTLKAKVVPNTIVNGEALKVLQYMGKSKIRFGKSPY</sequence>
<feature type="compositionally biased region" description="Polar residues" evidence="2">
    <location>
        <begin position="343"/>
        <end position="358"/>
    </location>
</feature>
<evidence type="ECO:0000313" key="4">
    <source>
        <dbReference type="Proteomes" id="UP000225706"/>
    </source>
</evidence>
<evidence type="ECO:0000313" key="3">
    <source>
        <dbReference type="EMBL" id="PFX11163.1"/>
    </source>
</evidence>
<feature type="region of interest" description="Disordered" evidence="2">
    <location>
        <begin position="57"/>
        <end position="76"/>
    </location>
</feature>
<feature type="region of interest" description="Disordered" evidence="2">
    <location>
        <begin position="296"/>
        <end position="360"/>
    </location>
</feature>
<keyword evidence="4" id="KW-1185">Reference proteome</keyword>
<name>A0A2B4R2X5_STYPI</name>
<gene>
    <name evidence="3" type="ORF">AWC38_SpisGene25304</name>
</gene>
<feature type="coiled-coil region" evidence="1">
    <location>
        <begin position="26"/>
        <end position="53"/>
    </location>
</feature>
<organism evidence="3 4">
    <name type="scientific">Stylophora pistillata</name>
    <name type="common">Smooth cauliflower coral</name>
    <dbReference type="NCBI Taxonomy" id="50429"/>
    <lineage>
        <taxon>Eukaryota</taxon>
        <taxon>Metazoa</taxon>
        <taxon>Cnidaria</taxon>
        <taxon>Anthozoa</taxon>
        <taxon>Hexacorallia</taxon>
        <taxon>Scleractinia</taxon>
        <taxon>Astrocoeniina</taxon>
        <taxon>Pocilloporidae</taxon>
        <taxon>Stylophora</taxon>
    </lineage>
</organism>
<protein>
    <submittedName>
        <fullName evidence="3">Uncharacterized protein</fullName>
    </submittedName>
</protein>
<proteinExistence type="predicted"/>
<evidence type="ECO:0000256" key="1">
    <source>
        <dbReference type="SAM" id="Coils"/>
    </source>
</evidence>
<accession>A0A2B4R2X5</accession>
<dbReference type="EMBL" id="LSMT01003398">
    <property type="protein sequence ID" value="PFX11163.1"/>
    <property type="molecule type" value="Genomic_DNA"/>
</dbReference>
<comment type="caution">
    <text evidence="3">The sequence shown here is derived from an EMBL/GenBank/DDBJ whole genome shotgun (WGS) entry which is preliminary data.</text>
</comment>
<feature type="compositionally biased region" description="Basic and acidic residues" evidence="2">
    <location>
        <begin position="296"/>
        <end position="317"/>
    </location>
</feature>
<keyword evidence="1" id="KW-0175">Coiled coil</keyword>
<dbReference type="AlphaFoldDB" id="A0A2B4R2X5"/>
<evidence type="ECO:0000256" key="2">
    <source>
        <dbReference type="SAM" id="MobiDB-lite"/>
    </source>
</evidence>
<reference evidence="4" key="1">
    <citation type="journal article" date="2017" name="bioRxiv">
        <title>Comparative analysis of the genomes of Stylophora pistillata and Acropora digitifera provides evidence for extensive differences between species of corals.</title>
        <authorList>
            <person name="Voolstra C.R."/>
            <person name="Li Y."/>
            <person name="Liew Y.J."/>
            <person name="Baumgarten S."/>
            <person name="Zoccola D."/>
            <person name="Flot J.-F."/>
            <person name="Tambutte S."/>
            <person name="Allemand D."/>
            <person name="Aranda M."/>
        </authorList>
    </citation>
    <scope>NUCLEOTIDE SEQUENCE [LARGE SCALE GENOMIC DNA]</scope>
</reference>
<feature type="non-terminal residue" evidence="3">
    <location>
        <position position="620"/>
    </location>
</feature>
<dbReference type="Proteomes" id="UP000225706">
    <property type="component" value="Unassembled WGS sequence"/>
</dbReference>